<evidence type="ECO:0000256" key="2">
    <source>
        <dbReference type="ARBA" id="ARBA00004187"/>
    </source>
</evidence>
<dbReference type="Pfam" id="PF23679">
    <property type="entry name" value="UPA-FIIND"/>
    <property type="match status" value="1"/>
</dbReference>
<dbReference type="SUPFAM" id="SSF47986">
    <property type="entry name" value="DEATH domain"/>
    <property type="match status" value="1"/>
</dbReference>
<comment type="similarity">
    <text evidence="16">Belongs to the NOD1-NOD2 family.</text>
</comment>
<dbReference type="PROSITE" id="PS50209">
    <property type="entry name" value="CARD"/>
    <property type="match status" value="1"/>
</dbReference>
<dbReference type="Gene3D" id="1.10.533.10">
    <property type="entry name" value="Death Domain, Fas"/>
    <property type="match status" value="1"/>
</dbReference>
<dbReference type="InterPro" id="IPR011029">
    <property type="entry name" value="DEATH-like_dom_sf"/>
</dbReference>
<dbReference type="GO" id="GO:0005524">
    <property type="term" value="F:ATP binding"/>
    <property type="evidence" value="ECO:0007669"/>
    <property type="project" value="UniProtKB-KW"/>
</dbReference>
<dbReference type="PANTHER" id="PTHR24106">
    <property type="entry name" value="NACHT, LRR AND CARD DOMAINS-CONTAINING"/>
    <property type="match status" value="1"/>
</dbReference>
<dbReference type="SMART" id="SM00368">
    <property type="entry name" value="LRR_RI"/>
    <property type="match status" value="7"/>
</dbReference>
<evidence type="ECO:0000313" key="20">
    <source>
        <dbReference type="Proteomes" id="UP001591681"/>
    </source>
</evidence>
<comment type="similarity">
    <text evidence="4">Belongs to the NLRP family.</text>
</comment>
<dbReference type="InterPro" id="IPR051261">
    <property type="entry name" value="NLR"/>
</dbReference>
<evidence type="ECO:0000256" key="5">
    <source>
        <dbReference type="ARBA" id="ARBA00022490"/>
    </source>
</evidence>
<dbReference type="GO" id="GO:0008233">
    <property type="term" value="F:peptidase activity"/>
    <property type="evidence" value="ECO:0007669"/>
    <property type="project" value="UniProtKB-KW"/>
</dbReference>
<accession>A0ABD1KB90</accession>
<dbReference type="InterPro" id="IPR001315">
    <property type="entry name" value="CARD"/>
</dbReference>
<evidence type="ECO:0000256" key="12">
    <source>
        <dbReference type="ARBA" id="ARBA00022840"/>
    </source>
</evidence>
<dbReference type="PROSITE" id="PS51450">
    <property type="entry name" value="LRR"/>
    <property type="match status" value="1"/>
</dbReference>
<evidence type="ECO:0000259" key="18">
    <source>
        <dbReference type="PROSITE" id="PS51830"/>
    </source>
</evidence>
<name>A0ABD1KB90_9TELE</name>
<dbReference type="Pfam" id="PF17779">
    <property type="entry name" value="WHD_NOD2"/>
    <property type="match status" value="1"/>
</dbReference>
<keyword evidence="7" id="KW-1210">Necrosis</keyword>
<keyword evidence="9" id="KW-0645">Protease</keyword>
<evidence type="ECO:0000256" key="8">
    <source>
        <dbReference type="ARBA" id="ARBA00022614"/>
    </source>
</evidence>
<keyword evidence="15" id="KW-1271">Inflammasome</keyword>
<gene>
    <name evidence="19" type="ORF">ACEWY4_008434</name>
</gene>
<dbReference type="GO" id="GO:0016323">
    <property type="term" value="C:basolateral plasma membrane"/>
    <property type="evidence" value="ECO:0007669"/>
    <property type="project" value="UniProtKB-SubCell"/>
</dbReference>
<organism evidence="19 20">
    <name type="scientific">Coilia grayii</name>
    <name type="common">Gray's grenadier anchovy</name>
    <dbReference type="NCBI Taxonomy" id="363190"/>
    <lineage>
        <taxon>Eukaryota</taxon>
        <taxon>Metazoa</taxon>
        <taxon>Chordata</taxon>
        <taxon>Craniata</taxon>
        <taxon>Vertebrata</taxon>
        <taxon>Euteleostomi</taxon>
        <taxon>Actinopterygii</taxon>
        <taxon>Neopterygii</taxon>
        <taxon>Teleostei</taxon>
        <taxon>Clupei</taxon>
        <taxon>Clupeiformes</taxon>
        <taxon>Clupeoidei</taxon>
        <taxon>Engraulidae</taxon>
        <taxon>Coilinae</taxon>
        <taxon>Coilia</taxon>
    </lineage>
</organism>
<keyword evidence="6" id="KW-0399">Innate immunity</keyword>
<evidence type="ECO:0000256" key="11">
    <source>
        <dbReference type="ARBA" id="ARBA00022741"/>
    </source>
</evidence>
<dbReference type="Pfam" id="PF13516">
    <property type="entry name" value="LRR_6"/>
    <property type="match status" value="2"/>
</dbReference>
<evidence type="ECO:0000256" key="15">
    <source>
        <dbReference type="ARBA" id="ARBA00023233"/>
    </source>
</evidence>
<comment type="caution">
    <text evidence="19">The sequence shown here is derived from an EMBL/GenBank/DDBJ whole genome shotgun (WGS) entry which is preliminary data.</text>
</comment>
<dbReference type="InterPro" id="IPR041075">
    <property type="entry name" value="NOD1/2_WH"/>
</dbReference>
<evidence type="ECO:0000256" key="1">
    <source>
        <dbReference type="ARBA" id="ARBA00004110"/>
    </source>
</evidence>
<keyword evidence="14" id="KW-0395">Inflammatory response</keyword>
<dbReference type="GO" id="GO:0006954">
    <property type="term" value="P:inflammatory response"/>
    <property type="evidence" value="ECO:0007669"/>
    <property type="project" value="UniProtKB-KW"/>
</dbReference>
<dbReference type="GO" id="GO:0006508">
    <property type="term" value="P:proteolysis"/>
    <property type="evidence" value="ECO:0007669"/>
    <property type="project" value="UniProtKB-KW"/>
</dbReference>
<evidence type="ECO:0000256" key="7">
    <source>
        <dbReference type="ARBA" id="ARBA00022590"/>
    </source>
</evidence>
<dbReference type="SUPFAM" id="SSF52047">
    <property type="entry name" value="RNI-like"/>
    <property type="match status" value="1"/>
</dbReference>
<evidence type="ECO:0000256" key="4">
    <source>
        <dbReference type="ARBA" id="ARBA00008665"/>
    </source>
</evidence>
<dbReference type="GO" id="GO:0045087">
    <property type="term" value="P:innate immune response"/>
    <property type="evidence" value="ECO:0007669"/>
    <property type="project" value="UniProtKB-KW"/>
</dbReference>
<keyword evidence="11" id="KW-0547">Nucleotide-binding</keyword>
<keyword evidence="9" id="KW-0378">Hydrolase</keyword>
<keyword evidence="13" id="KW-0391">Immunity</keyword>
<dbReference type="Pfam" id="PF00619">
    <property type="entry name" value="CARD"/>
    <property type="match status" value="1"/>
</dbReference>
<proteinExistence type="inferred from homology"/>
<evidence type="ECO:0000256" key="3">
    <source>
        <dbReference type="ARBA" id="ARBA00004193"/>
    </source>
</evidence>
<evidence type="ECO:0000256" key="16">
    <source>
        <dbReference type="ARBA" id="ARBA00038296"/>
    </source>
</evidence>
<feature type="domain" description="CARD" evidence="17">
    <location>
        <begin position="905"/>
        <end position="995"/>
    </location>
</feature>
<comment type="subcellular location">
    <subcellularLocation>
        <location evidence="2">Basolateral cell membrane</location>
    </subcellularLocation>
    <subcellularLocation>
        <location evidence="3">Cell membrane</location>
        <topology evidence="3">Lipid-anchor</topology>
    </subcellularLocation>
    <subcellularLocation>
        <location evidence="1">Inflammasome</location>
    </subcellularLocation>
</comment>
<dbReference type="InterPro" id="IPR041267">
    <property type="entry name" value="NLRP_HD2"/>
</dbReference>
<dbReference type="Proteomes" id="UP001591681">
    <property type="component" value="Unassembled WGS sequence"/>
</dbReference>
<dbReference type="EMBL" id="JBHFQA010000007">
    <property type="protein sequence ID" value="KAL2096286.1"/>
    <property type="molecule type" value="Genomic_DNA"/>
</dbReference>
<keyword evidence="10" id="KW-0677">Repeat</keyword>
<reference evidence="19 20" key="1">
    <citation type="submission" date="2024-09" db="EMBL/GenBank/DDBJ databases">
        <title>A chromosome-level genome assembly of Gray's grenadier anchovy, Coilia grayii.</title>
        <authorList>
            <person name="Fu Z."/>
        </authorList>
    </citation>
    <scope>NUCLEOTIDE SEQUENCE [LARGE SCALE GENOMIC DNA]</scope>
    <source>
        <strain evidence="19">G4</strain>
        <tissue evidence="19">Muscle</tissue>
    </source>
</reference>
<evidence type="ECO:0000256" key="10">
    <source>
        <dbReference type="ARBA" id="ARBA00022737"/>
    </source>
</evidence>
<evidence type="ECO:0000259" key="17">
    <source>
        <dbReference type="PROSITE" id="PS50209"/>
    </source>
</evidence>
<keyword evidence="12" id="KW-0067">ATP-binding</keyword>
<dbReference type="AlphaFoldDB" id="A0ABD1KB90"/>
<feature type="domain" description="FIIND" evidence="18">
    <location>
        <begin position="609"/>
        <end position="896"/>
    </location>
</feature>
<keyword evidence="8" id="KW-0433">Leucine-rich repeat</keyword>
<dbReference type="GO" id="GO:0012501">
    <property type="term" value="P:programmed cell death"/>
    <property type="evidence" value="ECO:0007669"/>
    <property type="project" value="UniProtKB-KW"/>
</dbReference>
<protein>
    <submittedName>
        <fullName evidence="19">Uncharacterized protein</fullName>
    </submittedName>
</protein>
<evidence type="ECO:0000256" key="14">
    <source>
        <dbReference type="ARBA" id="ARBA00023198"/>
    </source>
</evidence>
<dbReference type="InterPro" id="IPR001611">
    <property type="entry name" value="Leu-rich_rpt"/>
</dbReference>
<dbReference type="Pfam" id="PF17776">
    <property type="entry name" value="NLRC4_HD2"/>
    <property type="match status" value="1"/>
</dbReference>
<dbReference type="InterPro" id="IPR033516">
    <property type="entry name" value="CARD8/ASC/NALP1_CARD"/>
</dbReference>
<evidence type="ECO:0000256" key="13">
    <source>
        <dbReference type="ARBA" id="ARBA00022859"/>
    </source>
</evidence>
<dbReference type="CDD" id="cd08330">
    <property type="entry name" value="CARD_ASC_NALP1"/>
    <property type="match status" value="1"/>
</dbReference>
<dbReference type="InterPro" id="IPR025307">
    <property type="entry name" value="FIIND_dom"/>
</dbReference>
<evidence type="ECO:0000256" key="6">
    <source>
        <dbReference type="ARBA" id="ARBA00022588"/>
    </source>
</evidence>
<dbReference type="PROSITE" id="PS51830">
    <property type="entry name" value="FIIND"/>
    <property type="match status" value="1"/>
</dbReference>
<keyword evidence="5" id="KW-0963">Cytoplasm</keyword>
<evidence type="ECO:0000256" key="9">
    <source>
        <dbReference type="ARBA" id="ARBA00022670"/>
    </source>
</evidence>
<dbReference type="Gene3D" id="3.80.10.10">
    <property type="entry name" value="Ribonuclease Inhibitor"/>
    <property type="match status" value="1"/>
</dbReference>
<dbReference type="Pfam" id="PF13553">
    <property type="entry name" value="FIIND"/>
    <property type="match status" value="1"/>
</dbReference>
<keyword evidence="20" id="KW-1185">Reference proteome</keyword>
<sequence>MYTHFLITQTSTKNYKYTGSKERDEKMIFKLGKLAFQQLEKGNRIFYEEDLRECGIDVTEASVYSGVCSQIFREESGLFQGKVFSFVHLSIEEFLAALYVFLCFSNRERNLPEQQQTSLVSALARALRRVLPFGTQHSAPSDQQQTSPLSALLTAATLQDLYETAVNLNLCDEHLDLFLRFLLGLSLESNQSLLRHLLPQTSSQSQSSEQTVQLVKQKIRDQNTLNKTINLFYCLNELNQHAVVEHTDRSSGTLSVVMLLPGEWKTKQFQLKISEKQLDEIDLQKYIKTPEMDQTESLSPDEVLQKLMPIVSTSISARMDSCILTEKSCSYLASAMTSHFSNLRQLKLSYNRLRDSGVELLCSALSDLNCKLEELQLVFCQLTEKSCSYLASVLTSHSSSLKQLNLSDNNLQDSGVELLCSALCHSNCKLEELQLWSCNLTEKSCSYLASALTSCSSSLTQLNLSNNMLFESGVTMLISALSHYNCKLETLELFYCSLSESICSCLLSALSSGFSSLRQLNLRGIHLSEHHLQQLSALVQDPHSTLQTLQLDDRTIIKELSAAAASTSSSHSSDAAELHLTHNTQQHPGAQLLSLHTARGCISCDAVPDTSHWVLVEPEVSTEKTVSAYSLSSPAGSYECSVSGLRWSCAGPVTLQYRFMDWYVFAEELAHMQCSPAGPLMDIELVSGELEEIQLPHFLCLGGCEASVCDAVRVLHGRDSGVCVEVCELMQHHAKLLQPSLSPLGLLYYVTSLLFPVRVHAKVLVYQCTASPLEFRSYLLPEDARLKQEVQRDEEKLGGVWKASSHPPSPLQIHDFYSLDTDCASDIYPEQLMLRYSSDTPNFFKVKLPHAACGSFHMQLYSAAASRGQPDSRGQPVWREEFQSGLDRQTEGHPQQPSRTPVQVGRQMAAAFVDERRPELIGRVTEVMPIAEQLLSQRVFGQETYANIHAAATSQEKMRALYEGLRSAGDQGKLAFYRILQAQQPLLVEDLWTARAQDSPT</sequence>
<dbReference type="GO" id="GO:0061702">
    <property type="term" value="C:canonical inflammasome complex"/>
    <property type="evidence" value="ECO:0007669"/>
    <property type="project" value="UniProtKB-SubCell"/>
</dbReference>
<evidence type="ECO:0000313" key="19">
    <source>
        <dbReference type="EMBL" id="KAL2096286.1"/>
    </source>
</evidence>
<dbReference type="InterPro" id="IPR032675">
    <property type="entry name" value="LRR_dom_sf"/>
</dbReference>